<dbReference type="SMART" id="SM00829">
    <property type="entry name" value="PKS_ER"/>
    <property type="match status" value="1"/>
</dbReference>
<keyword evidence="4 6" id="KW-0862">Zinc</keyword>
<dbReference type="Pfam" id="PF08240">
    <property type="entry name" value="ADH_N"/>
    <property type="match status" value="1"/>
</dbReference>
<evidence type="ECO:0000256" key="6">
    <source>
        <dbReference type="RuleBase" id="RU361277"/>
    </source>
</evidence>
<dbReference type="Pfam" id="PF00107">
    <property type="entry name" value="ADH_zinc_N"/>
    <property type="match status" value="1"/>
</dbReference>
<dbReference type="InterPro" id="IPR020843">
    <property type="entry name" value="ER"/>
</dbReference>
<dbReference type="PROSITE" id="PS00059">
    <property type="entry name" value="ADH_ZINC"/>
    <property type="match status" value="1"/>
</dbReference>
<dbReference type="InterPro" id="IPR013154">
    <property type="entry name" value="ADH-like_N"/>
</dbReference>
<evidence type="ECO:0000256" key="2">
    <source>
        <dbReference type="ARBA" id="ARBA00008072"/>
    </source>
</evidence>
<evidence type="ECO:0000256" key="4">
    <source>
        <dbReference type="ARBA" id="ARBA00022833"/>
    </source>
</evidence>
<evidence type="ECO:0000313" key="8">
    <source>
        <dbReference type="EMBL" id="UWP57929.1"/>
    </source>
</evidence>
<dbReference type="Gene3D" id="3.40.50.720">
    <property type="entry name" value="NAD(P)-binding Rossmann-like Domain"/>
    <property type="match status" value="1"/>
</dbReference>
<dbReference type="InterPro" id="IPR036291">
    <property type="entry name" value="NAD(P)-bd_dom_sf"/>
</dbReference>
<dbReference type="Proteomes" id="UP001060164">
    <property type="component" value="Chromosome"/>
</dbReference>
<dbReference type="SUPFAM" id="SSF51735">
    <property type="entry name" value="NAD(P)-binding Rossmann-fold domains"/>
    <property type="match status" value="1"/>
</dbReference>
<dbReference type="EMBL" id="CP102290">
    <property type="protein sequence ID" value="UWP57929.1"/>
    <property type="molecule type" value="Genomic_DNA"/>
</dbReference>
<dbReference type="Gene3D" id="3.90.180.10">
    <property type="entry name" value="Medium-chain alcohol dehydrogenases, catalytic domain"/>
    <property type="match status" value="2"/>
</dbReference>
<protein>
    <submittedName>
        <fullName evidence="8">Alcohol dehydrogenase catalytic domain-containing protein</fullName>
    </submittedName>
</protein>
<accession>A0ABY5VBL6</accession>
<keyword evidence="5" id="KW-0560">Oxidoreductase</keyword>
<dbReference type="InterPro" id="IPR013149">
    <property type="entry name" value="ADH-like_C"/>
</dbReference>
<keyword evidence="9" id="KW-1185">Reference proteome</keyword>
<keyword evidence="3 6" id="KW-0479">Metal-binding</keyword>
<dbReference type="RefSeq" id="WP_028528430.1">
    <property type="nucleotide sequence ID" value="NZ_CABLBR010000011.1"/>
</dbReference>
<comment type="cofactor">
    <cofactor evidence="1 6">
        <name>Zn(2+)</name>
        <dbReference type="ChEBI" id="CHEBI:29105"/>
    </cofactor>
</comment>
<evidence type="ECO:0000259" key="7">
    <source>
        <dbReference type="SMART" id="SM00829"/>
    </source>
</evidence>
<sequence length="320" mass="34994">MKTVDACYIVSEKQTDIRKVELDAPGNGELQIEVKACGICAWDSYLFLGRDMTEPFPFQFGHEAVGVVAEVGEGVTEFEVGDQVFCIEGGPELAQMINISAEKAAHLPGIPEKDFPYYVCEPAACVVSGINCINVHPGDDVAVIGCGYMGLLNVQAYRRSLIGRLICFDIDPRKLDIARECGADACYLSNSPEGRAAIEDMIQKGGIDIVVECSGSQPGLQLACDLVKTCGTISNFAWHRGERTINCTPWHLRGIEIVNTSDARDPHFPLQAAKTAKLVKAGVFDQRKLVTHIMDYHNIQEMLMIAHDHADGYIKGVITF</sequence>
<evidence type="ECO:0000313" key="9">
    <source>
        <dbReference type="Proteomes" id="UP001060164"/>
    </source>
</evidence>
<gene>
    <name evidence="8" type="ORF">NQ502_11010</name>
</gene>
<reference evidence="8" key="1">
    <citation type="journal article" date="2022" name="Cell">
        <title>Design, construction, and in vivo augmentation of a complex gut microbiome.</title>
        <authorList>
            <person name="Cheng A.G."/>
            <person name="Ho P.Y."/>
            <person name="Aranda-Diaz A."/>
            <person name="Jain S."/>
            <person name="Yu F.B."/>
            <person name="Meng X."/>
            <person name="Wang M."/>
            <person name="Iakiviak M."/>
            <person name="Nagashima K."/>
            <person name="Zhao A."/>
            <person name="Murugkar P."/>
            <person name="Patil A."/>
            <person name="Atabakhsh K."/>
            <person name="Weakley A."/>
            <person name="Yan J."/>
            <person name="Brumbaugh A.R."/>
            <person name="Higginbottom S."/>
            <person name="Dimas A."/>
            <person name="Shiver A.L."/>
            <person name="Deutschbauer A."/>
            <person name="Neff N."/>
            <person name="Sonnenburg J.L."/>
            <person name="Huang K.C."/>
            <person name="Fischbach M.A."/>
        </authorList>
    </citation>
    <scope>NUCLEOTIDE SEQUENCE</scope>
    <source>
        <strain evidence="8">DSM 19829</strain>
    </source>
</reference>
<dbReference type="PANTHER" id="PTHR43350">
    <property type="entry name" value="NAD-DEPENDENT ALCOHOL DEHYDROGENASE"/>
    <property type="match status" value="1"/>
</dbReference>
<dbReference type="PANTHER" id="PTHR43350:SF19">
    <property type="entry name" value="D-GULOSIDE 3-DEHYDROGENASE"/>
    <property type="match status" value="1"/>
</dbReference>
<dbReference type="SUPFAM" id="SSF50129">
    <property type="entry name" value="GroES-like"/>
    <property type="match status" value="1"/>
</dbReference>
<evidence type="ECO:0000256" key="3">
    <source>
        <dbReference type="ARBA" id="ARBA00022723"/>
    </source>
</evidence>
<organism evidence="8 9">
    <name type="scientific">Ruminococcus gauvreauii</name>
    <dbReference type="NCBI Taxonomy" id="438033"/>
    <lineage>
        <taxon>Bacteria</taxon>
        <taxon>Bacillati</taxon>
        <taxon>Bacillota</taxon>
        <taxon>Clostridia</taxon>
        <taxon>Eubacteriales</taxon>
        <taxon>Oscillospiraceae</taxon>
        <taxon>Ruminococcus</taxon>
    </lineage>
</organism>
<name>A0ABY5VBL6_9FIRM</name>
<evidence type="ECO:0000256" key="5">
    <source>
        <dbReference type="ARBA" id="ARBA00023002"/>
    </source>
</evidence>
<dbReference type="InterPro" id="IPR002328">
    <property type="entry name" value="ADH_Zn_CS"/>
</dbReference>
<proteinExistence type="inferred from homology"/>
<comment type="similarity">
    <text evidence="2 6">Belongs to the zinc-containing alcohol dehydrogenase family.</text>
</comment>
<evidence type="ECO:0000256" key="1">
    <source>
        <dbReference type="ARBA" id="ARBA00001947"/>
    </source>
</evidence>
<dbReference type="InterPro" id="IPR011032">
    <property type="entry name" value="GroES-like_sf"/>
</dbReference>
<feature type="domain" description="Enoyl reductase (ER)" evidence="7">
    <location>
        <begin position="15"/>
        <end position="309"/>
    </location>
</feature>